<sequence length="73" mass="7967">MAKAPLKAPTAVRAALAMTMDFGSDILSSLSMWRNTKTKKPALASSPRRLHENREGVFPARTSIHMGIAIFNV</sequence>
<dbReference type="AlphaFoldDB" id="A9M815"/>
<dbReference type="KEGG" id="bcs:BCAN_A1811"/>
<reference evidence="1 2" key="1">
    <citation type="submission" date="2007-10" db="EMBL/GenBank/DDBJ databases">
        <title>Brucella canis ATCC 23365 whole genome shotgun sequencing project.</title>
        <authorList>
            <person name="Setubal J.C."/>
            <person name="Bowns C."/>
            <person name="Boyle S."/>
            <person name="Crasta O.R."/>
            <person name="Czar M.J."/>
            <person name="Dharmanolla C."/>
            <person name="Gillespie J.J."/>
            <person name="Kenyon R.W."/>
            <person name="Lu J."/>
            <person name="Mane S."/>
            <person name="Mohapatra S."/>
            <person name="Nagrani S."/>
            <person name="Purkayastha A."/>
            <person name="Rajasimha H.K."/>
            <person name="Shallom J.M."/>
            <person name="Shallom S."/>
            <person name="Shukla M."/>
            <person name="Snyder E.E."/>
            <person name="Sobral B.W."/>
            <person name="Wattam A.R."/>
            <person name="Will R."/>
            <person name="Williams K."/>
            <person name="Yoo H."/>
            <person name="Bruce D."/>
            <person name="Detter C."/>
            <person name="Munk C."/>
            <person name="Brettin T.S."/>
        </authorList>
    </citation>
    <scope>NUCLEOTIDE SEQUENCE [LARGE SCALE GENOMIC DNA]</scope>
    <source>
        <strain evidence="2">ATCC 23365 / NCTC 10854 / RM-666</strain>
    </source>
</reference>
<dbReference type="Proteomes" id="UP000001385">
    <property type="component" value="Chromosome I"/>
</dbReference>
<dbReference type="EMBL" id="CP000872">
    <property type="protein sequence ID" value="ABX62813.1"/>
    <property type="molecule type" value="Genomic_DNA"/>
</dbReference>
<dbReference type="HOGENOM" id="CLU_201010_0_0_5"/>
<name>A9M815_BRUC2</name>
<proteinExistence type="predicted"/>
<evidence type="ECO:0000313" key="1">
    <source>
        <dbReference type="EMBL" id="ABX62813.1"/>
    </source>
</evidence>
<accession>A9M815</accession>
<keyword evidence="2" id="KW-1185">Reference proteome</keyword>
<organism evidence="1 2">
    <name type="scientific">Brucella canis (strain ATCC 23365 / NCTC 10854 / RM-666)</name>
    <dbReference type="NCBI Taxonomy" id="483179"/>
    <lineage>
        <taxon>Bacteria</taxon>
        <taxon>Pseudomonadati</taxon>
        <taxon>Pseudomonadota</taxon>
        <taxon>Alphaproteobacteria</taxon>
        <taxon>Hyphomicrobiales</taxon>
        <taxon>Brucellaceae</taxon>
        <taxon>Brucella/Ochrobactrum group</taxon>
        <taxon>Brucella</taxon>
    </lineage>
</organism>
<protein>
    <submittedName>
        <fullName evidence="1">Uncharacterized protein</fullName>
    </submittedName>
</protein>
<gene>
    <name evidence="1" type="ordered locus">BCAN_A1811</name>
</gene>
<evidence type="ECO:0000313" key="2">
    <source>
        <dbReference type="Proteomes" id="UP000001385"/>
    </source>
</evidence>